<sequence>MTRFEKLFEVFEGADCVLITSDINRRYFTGMKSSAGVVIAFPEKAYLLIDFRYIEKARATVKDAEVIEMKKLYPQLMELLKNHGAKNIAIESETMTVKELHAYEHFFTEFEFIQNDSLSNAIAALRMTKDAEEIECIRKAQAIAEKAFYELLGFIKVGVTEREIALELNRLLYAYGAEDLSFDTIVLAGANTSMPHGVPSDKKVENGEFVLMDFGAVYNGYHSDMTRTVCVGEPDDEMKKVYDIVLNAQLAGIEAAKAGIMGSDLDKVSRDIIEQAGYGSCFGHSLGHGVGMEIHEKPNASPNYKLPLNEGAVVTVEPGIYIAGKFGVRIEDFVILTENGCENLTKTAKTLISL</sequence>
<organism evidence="5 6">
    <name type="scientific">Ruminococcus flavefaciens</name>
    <dbReference type="NCBI Taxonomy" id="1265"/>
    <lineage>
        <taxon>Bacteria</taxon>
        <taxon>Bacillati</taxon>
        <taxon>Bacillota</taxon>
        <taxon>Clostridia</taxon>
        <taxon>Eubacteriales</taxon>
        <taxon>Oscillospiraceae</taxon>
        <taxon>Ruminococcus</taxon>
    </lineage>
</organism>
<protein>
    <submittedName>
        <fullName evidence="5">Xaa-Pro aminopeptidase</fullName>
    </submittedName>
</protein>
<feature type="domain" description="Peptidase M24" evidence="3">
    <location>
        <begin position="135"/>
        <end position="338"/>
    </location>
</feature>
<accession>A0A1K1LLH9</accession>
<evidence type="ECO:0000259" key="4">
    <source>
        <dbReference type="Pfam" id="PF01321"/>
    </source>
</evidence>
<proteinExistence type="predicted"/>
<dbReference type="InterPro" id="IPR000994">
    <property type="entry name" value="Pept_M24"/>
</dbReference>
<dbReference type="Gene3D" id="3.90.230.10">
    <property type="entry name" value="Creatinase/methionine aminopeptidase superfamily"/>
    <property type="match status" value="1"/>
</dbReference>
<evidence type="ECO:0000313" key="6">
    <source>
        <dbReference type="Proteomes" id="UP000183461"/>
    </source>
</evidence>
<dbReference type="GO" id="GO:0004177">
    <property type="term" value="F:aminopeptidase activity"/>
    <property type="evidence" value="ECO:0007669"/>
    <property type="project" value="UniProtKB-KW"/>
</dbReference>
<dbReference type="PROSITE" id="PS00491">
    <property type="entry name" value="PROLINE_PEPTIDASE"/>
    <property type="match status" value="1"/>
</dbReference>
<dbReference type="InterPro" id="IPR036005">
    <property type="entry name" value="Creatinase/aminopeptidase-like"/>
</dbReference>
<name>A0A1K1LLH9_RUMFL</name>
<dbReference type="SUPFAM" id="SSF53092">
    <property type="entry name" value="Creatinase/prolidase N-terminal domain"/>
    <property type="match status" value="1"/>
</dbReference>
<dbReference type="AlphaFoldDB" id="A0A1K1LLH9"/>
<dbReference type="SUPFAM" id="SSF55920">
    <property type="entry name" value="Creatinase/aminopeptidase"/>
    <property type="match status" value="1"/>
</dbReference>
<dbReference type="InterPro" id="IPR000587">
    <property type="entry name" value="Creatinase_N"/>
</dbReference>
<dbReference type="InterPro" id="IPR001131">
    <property type="entry name" value="Peptidase_M24B_aminopep-P_CS"/>
</dbReference>
<evidence type="ECO:0000313" key="5">
    <source>
        <dbReference type="EMBL" id="SFW11761.1"/>
    </source>
</evidence>
<dbReference type="Pfam" id="PF01321">
    <property type="entry name" value="Creatinase_N"/>
    <property type="match status" value="1"/>
</dbReference>
<dbReference type="Proteomes" id="UP000183461">
    <property type="component" value="Unassembled WGS sequence"/>
</dbReference>
<dbReference type="PANTHER" id="PTHR46112:SF3">
    <property type="entry name" value="AMINOPEPTIDASE YPDF"/>
    <property type="match status" value="1"/>
</dbReference>
<evidence type="ECO:0000256" key="2">
    <source>
        <dbReference type="ARBA" id="ARBA00022801"/>
    </source>
</evidence>
<keyword evidence="5" id="KW-0031">Aminopeptidase</keyword>
<keyword evidence="5" id="KW-0645">Protease</keyword>
<dbReference type="CDD" id="cd01092">
    <property type="entry name" value="APP-like"/>
    <property type="match status" value="1"/>
</dbReference>
<dbReference type="RefSeq" id="WP_072298971.1">
    <property type="nucleotide sequence ID" value="NZ_FPIP01000001.1"/>
</dbReference>
<gene>
    <name evidence="5" type="ORF">SAMN02910280_0546</name>
</gene>
<dbReference type="GO" id="GO:0008235">
    <property type="term" value="F:metalloexopeptidase activity"/>
    <property type="evidence" value="ECO:0007669"/>
    <property type="project" value="UniProtKB-ARBA"/>
</dbReference>
<dbReference type="Gene3D" id="3.40.350.10">
    <property type="entry name" value="Creatinase/prolidase N-terminal domain"/>
    <property type="match status" value="1"/>
</dbReference>
<dbReference type="GO" id="GO:0046872">
    <property type="term" value="F:metal ion binding"/>
    <property type="evidence" value="ECO:0007669"/>
    <property type="project" value="UniProtKB-KW"/>
</dbReference>
<dbReference type="InterPro" id="IPR050659">
    <property type="entry name" value="Peptidase_M24B"/>
</dbReference>
<dbReference type="InterPro" id="IPR029149">
    <property type="entry name" value="Creatin/AminoP/Spt16_N"/>
</dbReference>
<reference evidence="5 6" key="1">
    <citation type="submission" date="2016-11" db="EMBL/GenBank/DDBJ databases">
        <authorList>
            <person name="Jaros S."/>
            <person name="Januszkiewicz K."/>
            <person name="Wedrychowicz H."/>
        </authorList>
    </citation>
    <scope>NUCLEOTIDE SEQUENCE [LARGE SCALE GENOMIC DNA]</scope>
    <source>
        <strain evidence="5 6">YL228</strain>
    </source>
</reference>
<dbReference type="InterPro" id="IPR001714">
    <property type="entry name" value="Pept_M24_MAP"/>
</dbReference>
<keyword evidence="2" id="KW-0378">Hydrolase</keyword>
<evidence type="ECO:0000256" key="1">
    <source>
        <dbReference type="ARBA" id="ARBA00022723"/>
    </source>
</evidence>
<dbReference type="PANTHER" id="PTHR46112">
    <property type="entry name" value="AMINOPEPTIDASE"/>
    <property type="match status" value="1"/>
</dbReference>
<dbReference type="EMBL" id="FPIP01000001">
    <property type="protein sequence ID" value="SFW11761.1"/>
    <property type="molecule type" value="Genomic_DNA"/>
</dbReference>
<dbReference type="PRINTS" id="PR00599">
    <property type="entry name" value="MAPEPTIDASE"/>
</dbReference>
<keyword evidence="1" id="KW-0479">Metal-binding</keyword>
<evidence type="ECO:0000259" key="3">
    <source>
        <dbReference type="Pfam" id="PF00557"/>
    </source>
</evidence>
<feature type="domain" description="Creatinase N-terminal" evidence="4">
    <location>
        <begin position="12"/>
        <end position="127"/>
    </location>
</feature>
<dbReference type="Pfam" id="PF00557">
    <property type="entry name" value="Peptidase_M24"/>
    <property type="match status" value="1"/>
</dbReference>